<dbReference type="Proteomes" id="UP001433508">
    <property type="component" value="Unassembled WGS sequence"/>
</dbReference>
<protein>
    <submittedName>
        <fullName evidence="1">Uncharacterized protein</fullName>
    </submittedName>
</protein>
<name>A0ACC3SV11_LIPKO</name>
<sequence>MMAADTSETTTPRRPFTPPPSDYDNDNDTADAAGIRILRDMMAAVRVCHPDNVYPSDEKSNTNEEKSSFAPDRFGSRCAGHTAVRKFMNKTHPPNFDERGLCVLTPTSTNSTDMSDDTLTADIVENMKALTICRENRDLEKQSCEIDNPRSARNRLTLSQRLRACVTSLKKPQRELNEKFERDSQASHHTPRCKSNFPERAVVAILHRAGKVCAHKVEALRALRSRGTAAVLAMTATLSDTTTTTTGNITEKLDDVKVKVEPVAPVSVSMFTPPVGAPAPAPAPPFAGPSHWPAPAVAVNGSKQHVPQLPSAERQGVQQFSETINPVLSQADVLSAKSIRNRYNDDEDDQHNADDDFELELPSIAAVSVLDYDGEDVDIEELAKFFDEPYESSTPTYLKCDDQLVSATSSSSPPLLEASTTANESADLGWAPLRPVAADCVSTTMTNRYTTPFAQQVLMHRGFLGPLDSFEALNEFNNVIRSGVPLFGPPLSGSSSTAVTADEPTTPPLVGVVTTKPNVIHVPAFAPATTVGASSSAFVLHERPPSPPFDPVNEDNTDAIAEFGLAGPSTIAPRTEAGRLPSFPGLADPLVQRFLAIGGIERLFPGLTSDWSSARSISESSPNVANQVTHFVDGINYIPTSPDDPMSIARLTNPNCPVVSTASSSYSATTRSSSAGSTPTSTSSNSSGLYSNGSGPSSINSLFLGASAFAAGYDRDIGRYKRSGSTTSPSSSSRQEAEDEDEDGNNSSSSNSERGPNYTTTSQSSMGGSPPSVWNQSTVNIGSVVAPSPNYSRRPSVQHQLQPTTHYSVGGPQRSRKQQCPECNGWYSNLSAHLSTHLSYPSRPHVCSVCRRGFSRPNDLLRHEKSHQGDAPYTCPYHATDPRCHPSGGFSRCDTYKNHLKSMHFEYPAGTKKKERQGAGGNCKACQMEFDSVEEWISTHVENCQCEHLQ</sequence>
<reference evidence="2" key="1">
    <citation type="journal article" date="2024" name="Front. Bioeng. Biotechnol.">
        <title>Genome-scale model development and genomic sequencing of the oleaginous clade Lipomyces.</title>
        <authorList>
            <person name="Czajka J.J."/>
            <person name="Han Y."/>
            <person name="Kim J."/>
            <person name="Mondo S.J."/>
            <person name="Hofstad B.A."/>
            <person name="Robles A."/>
            <person name="Haridas S."/>
            <person name="Riley R."/>
            <person name="LaButti K."/>
            <person name="Pangilinan J."/>
            <person name="Andreopoulos W."/>
            <person name="Lipzen A."/>
            <person name="Yan J."/>
            <person name="Wang M."/>
            <person name="Ng V."/>
            <person name="Grigoriev I.V."/>
            <person name="Spatafora J.W."/>
            <person name="Magnuson J.K."/>
            <person name="Baker S.E."/>
            <person name="Pomraning K.R."/>
        </authorList>
    </citation>
    <scope>NUCLEOTIDE SEQUENCE [LARGE SCALE GENOMIC DNA]</scope>
    <source>
        <strain evidence="2">CBS 7786</strain>
    </source>
</reference>
<evidence type="ECO:0000313" key="1">
    <source>
        <dbReference type="EMBL" id="KAK9235481.1"/>
    </source>
</evidence>
<dbReference type="EMBL" id="MU971414">
    <property type="protein sequence ID" value="KAK9235481.1"/>
    <property type="molecule type" value="Genomic_DNA"/>
</dbReference>
<proteinExistence type="predicted"/>
<gene>
    <name evidence="1" type="ORF">V1525DRAFT_409839</name>
</gene>
<accession>A0ACC3SV11</accession>
<evidence type="ECO:0000313" key="2">
    <source>
        <dbReference type="Proteomes" id="UP001433508"/>
    </source>
</evidence>
<keyword evidence="2" id="KW-1185">Reference proteome</keyword>
<organism evidence="1 2">
    <name type="scientific">Lipomyces kononenkoae</name>
    <name type="common">Yeast</name>
    <dbReference type="NCBI Taxonomy" id="34357"/>
    <lineage>
        <taxon>Eukaryota</taxon>
        <taxon>Fungi</taxon>
        <taxon>Dikarya</taxon>
        <taxon>Ascomycota</taxon>
        <taxon>Saccharomycotina</taxon>
        <taxon>Lipomycetes</taxon>
        <taxon>Lipomycetales</taxon>
        <taxon>Lipomycetaceae</taxon>
        <taxon>Lipomyces</taxon>
    </lineage>
</organism>
<comment type="caution">
    <text evidence="1">The sequence shown here is derived from an EMBL/GenBank/DDBJ whole genome shotgun (WGS) entry which is preliminary data.</text>
</comment>